<feature type="chain" id="PRO_5017731928" evidence="1">
    <location>
        <begin position="19"/>
        <end position="150"/>
    </location>
</feature>
<proteinExistence type="predicted"/>
<gene>
    <name evidence="2" type="ORF">DGQ38_03635</name>
</gene>
<keyword evidence="2" id="KW-0808">Transferase</keyword>
<evidence type="ECO:0000313" key="2">
    <source>
        <dbReference type="EMBL" id="HCV80119.1"/>
    </source>
</evidence>
<evidence type="ECO:0000256" key="1">
    <source>
        <dbReference type="SAM" id="SignalP"/>
    </source>
</evidence>
<accession>A0A3D5IW58</accession>
<dbReference type="Gene3D" id="3.10.450.50">
    <property type="match status" value="1"/>
</dbReference>
<protein>
    <submittedName>
        <fullName evidence="2">3-methyl-2-oxobutanoate hydroxymethyltransferase</fullName>
    </submittedName>
</protein>
<keyword evidence="1" id="KW-0732">Signal</keyword>
<evidence type="ECO:0000313" key="3">
    <source>
        <dbReference type="Proteomes" id="UP000264330"/>
    </source>
</evidence>
<feature type="signal peptide" evidence="1">
    <location>
        <begin position="1"/>
        <end position="18"/>
    </location>
</feature>
<comment type="caution">
    <text evidence="2">The sequence shown here is derived from an EMBL/GenBank/DDBJ whole genome shotgun (WGS) entry which is preliminary data.</text>
</comment>
<dbReference type="AlphaFoldDB" id="A0A3D5IW58"/>
<organism evidence="2 3">
    <name type="scientific">Zunongwangia profunda</name>
    <dbReference type="NCBI Taxonomy" id="398743"/>
    <lineage>
        <taxon>Bacteria</taxon>
        <taxon>Pseudomonadati</taxon>
        <taxon>Bacteroidota</taxon>
        <taxon>Flavobacteriia</taxon>
        <taxon>Flavobacteriales</taxon>
        <taxon>Flavobacteriaceae</taxon>
        <taxon>Zunongwangia</taxon>
    </lineage>
</organism>
<keyword evidence="2" id="KW-0489">Methyltransferase</keyword>
<dbReference type="OMA" id="HCGVNSF"/>
<name>A0A3D5IW58_9FLAO</name>
<dbReference type="GO" id="GO:0032259">
    <property type="term" value="P:methylation"/>
    <property type="evidence" value="ECO:0007669"/>
    <property type="project" value="UniProtKB-KW"/>
</dbReference>
<dbReference type="RefSeq" id="WP_013071181.1">
    <property type="nucleotide sequence ID" value="NZ_CAJXAW010000034.1"/>
</dbReference>
<dbReference type="SUPFAM" id="SSF54427">
    <property type="entry name" value="NTF2-like"/>
    <property type="match status" value="1"/>
</dbReference>
<dbReference type="Proteomes" id="UP000264330">
    <property type="component" value="Unassembled WGS sequence"/>
</dbReference>
<sequence length="150" mass="17228">MKQILLVIILLSFNVVTAQNEKEKVKNTIDSFFESFHNQDSVTMKKNVSEKVIIQSIGENQIGGTVVNETSFSDFLKSISSIPKDISFKEELLDYQISIDGSMANVWTPYKFYFNDSLSHCGVNSFQLVKINGKWQIIYIIDTRRKEKCE</sequence>
<dbReference type="GO" id="GO:0008168">
    <property type="term" value="F:methyltransferase activity"/>
    <property type="evidence" value="ECO:0007669"/>
    <property type="project" value="UniProtKB-KW"/>
</dbReference>
<reference evidence="2 3" key="1">
    <citation type="journal article" date="2018" name="Nat. Biotechnol.">
        <title>A standardized bacterial taxonomy based on genome phylogeny substantially revises the tree of life.</title>
        <authorList>
            <person name="Parks D.H."/>
            <person name="Chuvochina M."/>
            <person name="Waite D.W."/>
            <person name="Rinke C."/>
            <person name="Skarshewski A."/>
            <person name="Chaumeil P.A."/>
            <person name="Hugenholtz P."/>
        </authorList>
    </citation>
    <scope>NUCLEOTIDE SEQUENCE [LARGE SCALE GENOMIC DNA]</scope>
    <source>
        <strain evidence="2">UBA9359</strain>
    </source>
</reference>
<dbReference type="EMBL" id="DPMF01000079">
    <property type="protein sequence ID" value="HCV80119.1"/>
    <property type="molecule type" value="Genomic_DNA"/>
</dbReference>
<dbReference type="InterPro" id="IPR032710">
    <property type="entry name" value="NTF2-like_dom_sf"/>
</dbReference>